<name>A0A7Y6TWT4_9BURK</name>
<organism evidence="2 3">
    <name type="scientific">Piscinibacter koreensis</name>
    <dbReference type="NCBI Taxonomy" id="2742824"/>
    <lineage>
        <taxon>Bacteria</taxon>
        <taxon>Pseudomonadati</taxon>
        <taxon>Pseudomonadota</taxon>
        <taxon>Betaproteobacteria</taxon>
        <taxon>Burkholderiales</taxon>
        <taxon>Sphaerotilaceae</taxon>
        <taxon>Piscinibacter</taxon>
    </lineage>
</organism>
<dbReference type="EMBL" id="JABWMJ010000004">
    <property type="protein sequence ID" value="NUZ06306.1"/>
    <property type="molecule type" value="Genomic_DNA"/>
</dbReference>
<evidence type="ECO:0000313" key="3">
    <source>
        <dbReference type="Proteomes" id="UP000529637"/>
    </source>
</evidence>
<sequence length="137" mass="14925">MKAITVLVGAACALIASAAMAQERLPVRDAKQLMLSALDAPDGKAHGILVGEVADAISKRFNATTPIYIDVSTEKRYAQPGCSRLNVRFWQDGVQLPNYGAGGLQAPRRQTIDFGINYCRDGQPPRSPVLMDMRRRP</sequence>
<dbReference type="AlphaFoldDB" id="A0A7Y6TWT4"/>
<gene>
    <name evidence="2" type="ORF">HQN59_11100</name>
</gene>
<proteinExistence type="predicted"/>
<dbReference type="RefSeq" id="WP_176069111.1">
    <property type="nucleotide sequence ID" value="NZ_JABWMJ010000004.1"/>
</dbReference>
<accession>A0A7Y6TWT4</accession>
<keyword evidence="3" id="KW-1185">Reference proteome</keyword>
<keyword evidence="1" id="KW-0732">Signal</keyword>
<feature type="chain" id="PRO_5030531887" evidence="1">
    <location>
        <begin position="22"/>
        <end position="137"/>
    </location>
</feature>
<protein>
    <submittedName>
        <fullName evidence="2">Uncharacterized protein</fullName>
    </submittedName>
</protein>
<comment type="caution">
    <text evidence="2">The sequence shown here is derived from an EMBL/GenBank/DDBJ whole genome shotgun (WGS) entry which is preliminary data.</text>
</comment>
<dbReference type="Proteomes" id="UP000529637">
    <property type="component" value="Unassembled WGS sequence"/>
</dbReference>
<evidence type="ECO:0000256" key="1">
    <source>
        <dbReference type="SAM" id="SignalP"/>
    </source>
</evidence>
<reference evidence="2 3" key="1">
    <citation type="submission" date="2020-06" db="EMBL/GenBank/DDBJ databases">
        <title>Schlegella sp. ID0723 isolated from air conditioner.</title>
        <authorList>
            <person name="Kim D.Y."/>
            <person name="Kim D.-U."/>
        </authorList>
    </citation>
    <scope>NUCLEOTIDE SEQUENCE [LARGE SCALE GENOMIC DNA]</scope>
    <source>
        <strain evidence="2 3">ID0723</strain>
    </source>
</reference>
<evidence type="ECO:0000313" key="2">
    <source>
        <dbReference type="EMBL" id="NUZ06306.1"/>
    </source>
</evidence>
<feature type="signal peptide" evidence="1">
    <location>
        <begin position="1"/>
        <end position="21"/>
    </location>
</feature>